<dbReference type="AlphaFoldDB" id="A0A9X2SYR2"/>
<dbReference type="InterPro" id="IPR010628">
    <property type="entry name" value="EutB"/>
</dbReference>
<dbReference type="RefSeq" id="WP_258421406.1">
    <property type="nucleotide sequence ID" value="NZ_JANSUY010000001.1"/>
</dbReference>
<accession>A0A9X2SYR2</accession>
<dbReference type="InterPro" id="IPR009246">
    <property type="entry name" value="EutC"/>
</dbReference>
<name>A0A9X2SYR2_9BACT</name>
<gene>
    <name evidence="1" type="primary">eutB</name>
    <name evidence="1" type="ORF">NU887_00580</name>
</gene>
<dbReference type="GO" id="GO:0005829">
    <property type="term" value="C:cytosol"/>
    <property type="evidence" value="ECO:0007669"/>
    <property type="project" value="TreeGrafter"/>
</dbReference>
<evidence type="ECO:0000313" key="2">
    <source>
        <dbReference type="Proteomes" id="UP001142175"/>
    </source>
</evidence>
<dbReference type="Proteomes" id="UP001142175">
    <property type="component" value="Unassembled WGS sequence"/>
</dbReference>
<dbReference type="GO" id="GO:0009350">
    <property type="term" value="C:ethanolamine ammonia-lyase complex"/>
    <property type="evidence" value="ECO:0007669"/>
    <property type="project" value="TreeGrafter"/>
</dbReference>
<dbReference type="Gene3D" id="1.10.220.70">
    <property type="entry name" value="lyase"/>
    <property type="match status" value="1"/>
</dbReference>
<dbReference type="Gene3D" id="3.20.20.70">
    <property type="entry name" value="Aldolase class I"/>
    <property type="match status" value="1"/>
</dbReference>
<dbReference type="GO" id="GO:0006520">
    <property type="term" value="P:amino acid metabolic process"/>
    <property type="evidence" value="ECO:0007669"/>
    <property type="project" value="InterPro"/>
</dbReference>
<dbReference type="GO" id="GO:0008851">
    <property type="term" value="F:ethanolamine ammonia-lyase activity"/>
    <property type="evidence" value="ECO:0007669"/>
    <property type="project" value="UniProtKB-EC"/>
</dbReference>
<organism evidence="1 2">
    <name type="scientific">Aquiflexum gelatinilyticum</name>
    <dbReference type="NCBI Taxonomy" id="2961943"/>
    <lineage>
        <taxon>Bacteria</taxon>
        <taxon>Pseudomonadati</taxon>
        <taxon>Bacteroidota</taxon>
        <taxon>Cytophagia</taxon>
        <taxon>Cytophagales</taxon>
        <taxon>Cyclobacteriaceae</taxon>
        <taxon>Aquiflexum</taxon>
    </lineage>
</organism>
<comment type="caution">
    <text evidence="1">The sequence shown here is derived from an EMBL/GenBank/DDBJ whole genome shotgun (WGS) entry which is preliminary data.</text>
</comment>
<proteinExistence type="predicted"/>
<sequence>MEANSLLSLFAQANAFKEGDMLVGGTQDELTREIARGRISDLSIGQIANTDFVEDRLTEILSKSLNRKALKEISHLRISELKSILLSEKGPDWVKIYATGLPSEAIAAVVKVMSDSELSQVATSIFNPIPNSFGDFGAAIGSARHFGSRIQPNSPGDEEDEILLSTLEGLCYGCGDVIIGLNPASDDLETIVRTEKLLQNIVERLQLPTRFCVLSDMVKQRSAMAHTKVDVGFQSLAGTSKGLEGMLGCDVDELLDLCRYFEGLYFETGQGSEVTNGAAQGVDMVTLEARCYGLARYIKQETGKWMIVNDVAGFIGPEVFSTGAQLRRACLEDTVMSKLHGLVMGLDVCSTFHMGIHPSELQQLTTEIVQLAAPAYLMAVAGKADPMLGYLTTSYREHPRLRKSSGKMVSSAFQKRLVEIGALTEEGNTDPSADRIAKLYSQYIKAGVEKRTTEDLELEAKKKIKNLHEKGCDLGFGVSNQNEDPDFVTKRLDGLFSHARKALFAGLDAAVIRDCCESPVYVHTESKDREDYLAHPGSGEKISKESTQELIKLDKELPIKPKIQFVISDGLNANAISEHLRQVLPALKKSLYGTHFNYSRHDIIVRNGRVRAGYHIGQILQPDLIVHFIGERPGTGLNQLSTYITYGKSPEGFSIFDPDMDHSLTTAVCGIHPQGKSPQSAAQEILRIIAKAIEMRGTGVRLGKV</sequence>
<dbReference type="Gene3D" id="3.40.50.11240">
    <property type="entry name" value="Ethanolamine ammonia-lyase light chain (EutC)"/>
    <property type="match status" value="1"/>
</dbReference>
<reference evidence="1" key="1">
    <citation type="submission" date="2022-08" db="EMBL/GenBank/DDBJ databases">
        <authorList>
            <person name="Zhang D."/>
        </authorList>
    </citation>
    <scope>NUCLEOTIDE SEQUENCE</scope>
    <source>
        <strain evidence="1">XJ19-11</strain>
    </source>
</reference>
<dbReference type="EMBL" id="JANSUY010000001">
    <property type="protein sequence ID" value="MCR9013503.1"/>
    <property type="molecule type" value="Genomic_DNA"/>
</dbReference>
<dbReference type="InterPro" id="IPR013785">
    <property type="entry name" value="Aldolase_TIM"/>
</dbReference>
<dbReference type="EC" id="4.3.1.7" evidence="1"/>
<dbReference type="GO" id="GO:0046336">
    <property type="term" value="P:ethanolamine catabolic process"/>
    <property type="evidence" value="ECO:0007669"/>
    <property type="project" value="TreeGrafter"/>
</dbReference>
<dbReference type="Pfam" id="PF06751">
    <property type="entry name" value="EutB"/>
    <property type="match status" value="1"/>
</dbReference>
<dbReference type="Pfam" id="PF05985">
    <property type="entry name" value="EutC"/>
    <property type="match status" value="1"/>
</dbReference>
<protein>
    <submittedName>
        <fullName evidence="1">Ethanolamine ammonia-lyase subunit EutB</fullName>
        <ecNumber evidence="1">4.3.1.7</ecNumber>
    </submittedName>
</protein>
<evidence type="ECO:0000313" key="1">
    <source>
        <dbReference type="EMBL" id="MCR9013503.1"/>
    </source>
</evidence>
<dbReference type="PANTHER" id="PTHR39329:SF1">
    <property type="entry name" value="ETHANOLAMINE AMMONIA-LYASE LARGE SUBUNIT"/>
    <property type="match status" value="1"/>
</dbReference>
<dbReference type="PANTHER" id="PTHR39329">
    <property type="entry name" value="ETHANOLAMINE AMMONIA-LYASE HEAVY CHAIN"/>
    <property type="match status" value="1"/>
</dbReference>
<keyword evidence="2" id="KW-1185">Reference proteome</keyword>
<dbReference type="InterPro" id="IPR044939">
    <property type="entry name" value="EutB_dom_2_sf"/>
</dbReference>
<keyword evidence="1" id="KW-0456">Lyase</keyword>
<dbReference type="InterPro" id="IPR042251">
    <property type="entry name" value="EutC_C"/>
</dbReference>